<protein>
    <submittedName>
        <fullName evidence="1">Uncharacterized protein</fullName>
    </submittedName>
</protein>
<sequence length="78" mass="9218">MSSLHFSFKVLNLVDTRPKADELKQQSDSFRKIKHCSKKFLFFTKYDLNCQKCAVKGTKLLMEESLMILKKMKKIRCL</sequence>
<name>A0ACB0ZB68_MELEN</name>
<evidence type="ECO:0000313" key="1">
    <source>
        <dbReference type="EMBL" id="CAK5076196.1"/>
    </source>
</evidence>
<dbReference type="EMBL" id="CAVMJV010000030">
    <property type="protein sequence ID" value="CAK5076196.1"/>
    <property type="molecule type" value="Genomic_DNA"/>
</dbReference>
<organism evidence="1 2">
    <name type="scientific">Meloidogyne enterolobii</name>
    <name type="common">Root-knot nematode worm</name>
    <name type="synonym">Meloidogyne mayaguensis</name>
    <dbReference type="NCBI Taxonomy" id="390850"/>
    <lineage>
        <taxon>Eukaryota</taxon>
        <taxon>Metazoa</taxon>
        <taxon>Ecdysozoa</taxon>
        <taxon>Nematoda</taxon>
        <taxon>Chromadorea</taxon>
        <taxon>Rhabditida</taxon>
        <taxon>Tylenchina</taxon>
        <taxon>Tylenchomorpha</taxon>
        <taxon>Tylenchoidea</taxon>
        <taxon>Meloidogynidae</taxon>
        <taxon>Meloidogyninae</taxon>
        <taxon>Meloidogyne</taxon>
    </lineage>
</organism>
<accession>A0ACB0ZB68</accession>
<comment type="caution">
    <text evidence="1">The sequence shown here is derived from an EMBL/GenBank/DDBJ whole genome shotgun (WGS) entry which is preliminary data.</text>
</comment>
<reference evidence="1" key="1">
    <citation type="submission" date="2023-11" db="EMBL/GenBank/DDBJ databases">
        <authorList>
            <person name="Poullet M."/>
        </authorList>
    </citation>
    <scope>NUCLEOTIDE SEQUENCE</scope>
    <source>
        <strain evidence="1">E1834</strain>
    </source>
</reference>
<dbReference type="Proteomes" id="UP001497535">
    <property type="component" value="Unassembled WGS sequence"/>
</dbReference>
<proteinExistence type="predicted"/>
<evidence type="ECO:0000313" key="2">
    <source>
        <dbReference type="Proteomes" id="UP001497535"/>
    </source>
</evidence>
<gene>
    <name evidence="1" type="ORF">MENTE1834_LOCUS23054</name>
</gene>
<keyword evidence="2" id="KW-1185">Reference proteome</keyword>